<keyword evidence="3" id="KW-1185">Reference proteome</keyword>
<keyword evidence="1" id="KW-1133">Transmembrane helix</keyword>
<evidence type="ECO:0000256" key="1">
    <source>
        <dbReference type="SAM" id="Phobius"/>
    </source>
</evidence>
<name>A0A7M5XNR3_9CNID</name>
<proteinExistence type="predicted"/>
<keyword evidence="1" id="KW-0812">Transmembrane</keyword>
<evidence type="ECO:0000313" key="3">
    <source>
        <dbReference type="Proteomes" id="UP000594262"/>
    </source>
</evidence>
<organism evidence="2 3">
    <name type="scientific">Clytia hemisphaerica</name>
    <dbReference type="NCBI Taxonomy" id="252671"/>
    <lineage>
        <taxon>Eukaryota</taxon>
        <taxon>Metazoa</taxon>
        <taxon>Cnidaria</taxon>
        <taxon>Hydrozoa</taxon>
        <taxon>Hydroidolina</taxon>
        <taxon>Leptothecata</taxon>
        <taxon>Obeliida</taxon>
        <taxon>Clytiidae</taxon>
        <taxon>Clytia</taxon>
    </lineage>
</organism>
<accession>A0A7M5XNR3</accession>
<dbReference type="Proteomes" id="UP000594262">
    <property type="component" value="Unplaced"/>
</dbReference>
<sequence>GILFNMHFYKKTNKQSSLNQIHCSNKSSTLKRFERQNKKTSMFLAIQLFVLSAFVYFTASNGVVQNFQDFSMLSCSQFRNITFINNNQKMGVYDNTFDHHFFMQGLNDLLDNEACFMVNYFNGFDIVRLRKNYNINQFQFGTKNFHFYDNPSRYLDERPRIAELMKQLYDEKIMGNDVNIKQTLVLIINNIINAVDILKNLELLQNERQWTIIVFRIDSSYSPIDWLPLNRNIQTKVAFGNSFSLQHPVFKTLFDVIKNPDYDVYDMSYRLVMSKKNLFTDDCMKDIRNIIVTVGQMKFTYTPMASAILRKVNAQRSKVKQDPLEIHFSTPDRGIMPSSDGNLTLTKFKWENHPLYRPRKEKNKNHVYIRIFTGNKYRCQGFIERQDFYYRYFLSNWSEECFHHVNAKTFGTGEELFEHINDDLCKN</sequence>
<evidence type="ECO:0000313" key="2">
    <source>
        <dbReference type="EnsemblMetazoa" id="CLYHEMP025694.1"/>
    </source>
</evidence>
<dbReference type="AlphaFoldDB" id="A0A7M5XNR3"/>
<feature type="transmembrane region" description="Helical" evidence="1">
    <location>
        <begin position="41"/>
        <end position="59"/>
    </location>
</feature>
<protein>
    <submittedName>
        <fullName evidence="2">Uncharacterized protein</fullName>
    </submittedName>
</protein>
<reference evidence="2" key="1">
    <citation type="submission" date="2021-01" db="UniProtKB">
        <authorList>
            <consortium name="EnsemblMetazoa"/>
        </authorList>
    </citation>
    <scope>IDENTIFICATION</scope>
</reference>
<keyword evidence="1" id="KW-0472">Membrane</keyword>
<dbReference type="EnsemblMetazoa" id="CLYHEMT025694.1">
    <property type="protein sequence ID" value="CLYHEMP025694.1"/>
    <property type="gene ID" value="CLYHEMG025694"/>
</dbReference>